<keyword evidence="1" id="KW-0732">Signal</keyword>
<feature type="chain" id="PRO_5047309968" evidence="1">
    <location>
        <begin position="19"/>
        <end position="60"/>
    </location>
</feature>
<gene>
    <name evidence="2" type="ORF">JL193_11185</name>
</gene>
<reference evidence="2 3" key="1">
    <citation type="submission" date="2021-03" db="EMBL/GenBank/DDBJ databases">
        <title>Complete genome of Polaribacter_sp.G4M1.</title>
        <authorList>
            <person name="Jeong S.W."/>
            <person name="Bae J.W."/>
        </authorList>
    </citation>
    <scope>NUCLEOTIDE SEQUENCE [LARGE SCALE GENOMIC DNA]</scope>
    <source>
        <strain evidence="2 3">G4M1</strain>
    </source>
</reference>
<evidence type="ECO:0000313" key="3">
    <source>
        <dbReference type="Proteomes" id="UP000663935"/>
    </source>
</evidence>
<name>A0ABX7SS55_9FLAO</name>
<feature type="signal peptide" evidence="1">
    <location>
        <begin position="1"/>
        <end position="18"/>
    </location>
</feature>
<dbReference type="RefSeq" id="WP_207970885.1">
    <property type="nucleotide sequence ID" value="NZ_CP071795.1"/>
</dbReference>
<sequence>MKKILVIAVLFFSFNLSAGDVRISAKSTGGNVSEMVEKVENSWWEDFLDFLNEHIWIEEN</sequence>
<keyword evidence="3" id="KW-1185">Reference proteome</keyword>
<organism evidence="2 3">
    <name type="scientific">Polaribacter batillariae</name>
    <dbReference type="NCBI Taxonomy" id="2808900"/>
    <lineage>
        <taxon>Bacteria</taxon>
        <taxon>Pseudomonadati</taxon>
        <taxon>Bacteroidota</taxon>
        <taxon>Flavobacteriia</taxon>
        <taxon>Flavobacteriales</taxon>
        <taxon>Flavobacteriaceae</taxon>
    </lineage>
</organism>
<evidence type="ECO:0000313" key="2">
    <source>
        <dbReference type="EMBL" id="QTD36702.1"/>
    </source>
</evidence>
<dbReference type="Proteomes" id="UP000663935">
    <property type="component" value="Chromosome"/>
</dbReference>
<dbReference type="EMBL" id="CP071795">
    <property type="protein sequence ID" value="QTD36702.1"/>
    <property type="molecule type" value="Genomic_DNA"/>
</dbReference>
<proteinExistence type="predicted"/>
<protein>
    <submittedName>
        <fullName evidence="2">Uncharacterized protein</fullName>
    </submittedName>
</protein>
<accession>A0ABX7SS55</accession>
<evidence type="ECO:0000256" key="1">
    <source>
        <dbReference type="SAM" id="SignalP"/>
    </source>
</evidence>